<name>A0A645I3W5_9ZZZZ</name>
<sequence>MNVVLPWLWARASEGRQNSLGPILEKMYLSCPAAQDNAVLRLARQRLLGTTRIAWLKTAATQQGLMQIVRDFCEHSNSLCEGCKMPEMLGDLSSANQGVRPD</sequence>
<organism evidence="1">
    <name type="scientific">bioreactor metagenome</name>
    <dbReference type="NCBI Taxonomy" id="1076179"/>
    <lineage>
        <taxon>unclassified sequences</taxon>
        <taxon>metagenomes</taxon>
        <taxon>ecological metagenomes</taxon>
    </lineage>
</organism>
<dbReference type="EMBL" id="VSSQ01106267">
    <property type="protein sequence ID" value="MPN45987.1"/>
    <property type="molecule type" value="Genomic_DNA"/>
</dbReference>
<reference evidence="1" key="1">
    <citation type="submission" date="2019-08" db="EMBL/GenBank/DDBJ databases">
        <authorList>
            <person name="Kucharzyk K."/>
            <person name="Murdoch R.W."/>
            <person name="Higgins S."/>
            <person name="Loffler F."/>
        </authorList>
    </citation>
    <scope>NUCLEOTIDE SEQUENCE</scope>
</reference>
<comment type="caution">
    <text evidence="1">The sequence shown here is derived from an EMBL/GenBank/DDBJ whole genome shotgun (WGS) entry which is preliminary data.</text>
</comment>
<gene>
    <name evidence="1" type="ORF">SDC9_193566</name>
</gene>
<accession>A0A645I3W5</accession>
<protein>
    <recommendedName>
        <fullName evidence="2">DUF2851 domain-containing protein</fullName>
    </recommendedName>
</protein>
<evidence type="ECO:0000313" key="1">
    <source>
        <dbReference type="EMBL" id="MPN45987.1"/>
    </source>
</evidence>
<proteinExistence type="predicted"/>
<dbReference type="AlphaFoldDB" id="A0A645I3W5"/>
<evidence type="ECO:0008006" key="2">
    <source>
        <dbReference type="Google" id="ProtNLM"/>
    </source>
</evidence>